<evidence type="ECO:0000313" key="3">
    <source>
        <dbReference type="Proteomes" id="UP001153269"/>
    </source>
</evidence>
<accession>A0A9N7UWC7</accession>
<feature type="region of interest" description="Disordered" evidence="1">
    <location>
        <begin position="112"/>
        <end position="132"/>
    </location>
</feature>
<feature type="compositionally biased region" description="Pro residues" evidence="1">
    <location>
        <begin position="112"/>
        <end position="124"/>
    </location>
</feature>
<sequence length="132" mass="14460">MGLVLETAERRRNRSRRDEPVCEGIGMLCVALWPRGGGRGGRREERESNRQQPGAPSCLTAQQGDRGQAAHPPAGCSGPDHPALRAALHDRAMPLRPWTHRIVFLGPCHQPPNPPKAWPTPPPRTTTTLGFN</sequence>
<evidence type="ECO:0000313" key="2">
    <source>
        <dbReference type="EMBL" id="CAB1440657.1"/>
    </source>
</evidence>
<dbReference type="Proteomes" id="UP001153269">
    <property type="component" value="Unassembled WGS sequence"/>
</dbReference>
<name>A0A9N7UWC7_PLEPL</name>
<dbReference type="AlphaFoldDB" id="A0A9N7UWC7"/>
<evidence type="ECO:0000256" key="1">
    <source>
        <dbReference type="SAM" id="MobiDB-lite"/>
    </source>
</evidence>
<comment type="caution">
    <text evidence="2">The sequence shown here is derived from an EMBL/GenBank/DDBJ whole genome shotgun (WGS) entry which is preliminary data.</text>
</comment>
<proteinExistence type="predicted"/>
<organism evidence="2 3">
    <name type="scientific">Pleuronectes platessa</name>
    <name type="common">European plaice</name>
    <dbReference type="NCBI Taxonomy" id="8262"/>
    <lineage>
        <taxon>Eukaryota</taxon>
        <taxon>Metazoa</taxon>
        <taxon>Chordata</taxon>
        <taxon>Craniata</taxon>
        <taxon>Vertebrata</taxon>
        <taxon>Euteleostomi</taxon>
        <taxon>Actinopterygii</taxon>
        <taxon>Neopterygii</taxon>
        <taxon>Teleostei</taxon>
        <taxon>Neoteleostei</taxon>
        <taxon>Acanthomorphata</taxon>
        <taxon>Carangaria</taxon>
        <taxon>Pleuronectiformes</taxon>
        <taxon>Pleuronectoidei</taxon>
        <taxon>Pleuronectidae</taxon>
        <taxon>Pleuronectes</taxon>
    </lineage>
</organism>
<gene>
    <name evidence="2" type="ORF">PLEPLA_LOCUS28423</name>
</gene>
<reference evidence="2" key="1">
    <citation type="submission" date="2020-03" db="EMBL/GenBank/DDBJ databases">
        <authorList>
            <person name="Weist P."/>
        </authorList>
    </citation>
    <scope>NUCLEOTIDE SEQUENCE</scope>
</reference>
<keyword evidence="3" id="KW-1185">Reference proteome</keyword>
<dbReference type="EMBL" id="CADEAL010002480">
    <property type="protein sequence ID" value="CAB1440657.1"/>
    <property type="molecule type" value="Genomic_DNA"/>
</dbReference>
<feature type="region of interest" description="Disordered" evidence="1">
    <location>
        <begin position="33"/>
        <end position="83"/>
    </location>
</feature>
<protein>
    <submittedName>
        <fullName evidence="2">Uncharacterized protein</fullName>
    </submittedName>
</protein>
<feature type="compositionally biased region" description="Polar residues" evidence="1">
    <location>
        <begin position="50"/>
        <end position="65"/>
    </location>
</feature>